<feature type="compositionally biased region" description="Polar residues" evidence="1">
    <location>
        <begin position="1"/>
        <end position="16"/>
    </location>
</feature>
<comment type="caution">
    <text evidence="2">The sequence shown here is derived from an EMBL/GenBank/DDBJ whole genome shotgun (WGS) entry which is preliminary data.</text>
</comment>
<accession>A0AAX6HAS3</accession>
<feature type="region of interest" description="Disordered" evidence="1">
    <location>
        <begin position="50"/>
        <end position="137"/>
    </location>
</feature>
<name>A0AAX6HAS3_IRIPA</name>
<protein>
    <submittedName>
        <fullName evidence="2">Pentatricopeptide repeat-containing protein-like</fullName>
    </submittedName>
</protein>
<evidence type="ECO:0000313" key="2">
    <source>
        <dbReference type="EMBL" id="KAJ6837671.1"/>
    </source>
</evidence>
<evidence type="ECO:0000313" key="3">
    <source>
        <dbReference type="Proteomes" id="UP001140949"/>
    </source>
</evidence>
<feature type="compositionally biased region" description="Basic and acidic residues" evidence="1">
    <location>
        <begin position="73"/>
        <end position="94"/>
    </location>
</feature>
<evidence type="ECO:0000256" key="1">
    <source>
        <dbReference type="SAM" id="MobiDB-lite"/>
    </source>
</evidence>
<dbReference type="Proteomes" id="UP001140949">
    <property type="component" value="Unassembled WGS sequence"/>
</dbReference>
<sequence>MSQPSRPSATKATQAALQLMEQQVAAPPHPDTLTALLRACAESRSLPLLRRAHRHIQTSSPSTQTPRGSVLQARREGGRAPPPRQEEGGVRDGEGAAGAMRGRGTCPTRGSCCTTSGRRRRRRRSCTTARGSRSPTG</sequence>
<gene>
    <name evidence="2" type="ORF">M6B38_119365</name>
</gene>
<keyword evidence="3" id="KW-1185">Reference proteome</keyword>
<feature type="region of interest" description="Disordered" evidence="1">
    <location>
        <begin position="1"/>
        <end position="26"/>
    </location>
</feature>
<dbReference type="EMBL" id="JANAVB010011334">
    <property type="protein sequence ID" value="KAJ6837671.1"/>
    <property type="molecule type" value="Genomic_DNA"/>
</dbReference>
<feature type="compositionally biased region" description="Low complexity" evidence="1">
    <location>
        <begin position="126"/>
        <end position="137"/>
    </location>
</feature>
<reference evidence="2" key="2">
    <citation type="submission" date="2023-04" db="EMBL/GenBank/DDBJ databases">
        <authorList>
            <person name="Bruccoleri R.E."/>
            <person name="Oakeley E.J."/>
            <person name="Faust A.-M."/>
            <person name="Dessus-Babus S."/>
            <person name="Altorfer M."/>
            <person name="Burckhardt D."/>
            <person name="Oertli M."/>
            <person name="Naumann U."/>
            <person name="Petersen F."/>
            <person name="Wong J."/>
        </authorList>
    </citation>
    <scope>NUCLEOTIDE SEQUENCE</scope>
    <source>
        <strain evidence="2">GSM-AAB239-AS_SAM_17_03QT</strain>
        <tissue evidence="2">Leaf</tissue>
    </source>
</reference>
<proteinExistence type="predicted"/>
<organism evidence="2 3">
    <name type="scientific">Iris pallida</name>
    <name type="common">Sweet iris</name>
    <dbReference type="NCBI Taxonomy" id="29817"/>
    <lineage>
        <taxon>Eukaryota</taxon>
        <taxon>Viridiplantae</taxon>
        <taxon>Streptophyta</taxon>
        <taxon>Embryophyta</taxon>
        <taxon>Tracheophyta</taxon>
        <taxon>Spermatophyta</taxon>
        <taxon>Magnoliopsida</taxon>
        <taxon>Liliopsida</taxon>
        <taxon>Asparagales</taxon>
        <taxon>Iridaceae</taxon>
        <taxon>Iridoideae</taxon>
        <taxon>Irideae</taxon>
        <taxon>Iris</taxon>
    </lineage>
</organism>
<feature type="compositionally biased region" description="Low complexity" evidence="1">
    <location>
        <begin position="97"/>
        <end position="116"/>
    </location>
</feature>
<feature type="compositionally biased region" description="Polar residues" evidence="1">
    <location>
        <begin position="57"/>
        <end position="67"/>
    </location>
</feature>
<dbReference type="AlphaFoldDB" id="A0AAX6HAS3"/>
<reference evidence="2" key="1">
    <citation type="journal article" date="2023" name="GigaByte">
        <title>Genome assembly of the bearded iris, Iris pallida Lam.</title>
        <authorList>
            <person name="Bruccoleri R.E."/>
            <person name="Oakeley E.J."/>
            <person name="Faust A.M.E."/>
            <person name="Altorfer M."/>
            <person name="Dessus-Babus S."/>
            <person name="Burckhardt D."/>
            <person name="Oertli M."/>
            <person name="Naumann U."/>
            <person name="Petersen F."/>
            <person name="Wong J."/>
        </authorList>
    </citation>
    <scope>NUCLEOTIDE SEQUENCE</scope>
    <source>
        <strain evidence="2">GSM-AAB239-AS_SAM_17_03QT</strain>
    </source>
</reference>